<dbReference type="GO" id="GO:0006355">
    <property type="term" value="P:regulation of DNA-templated transcription"/>
    <property type="evidence" value="ECO:0007669"/>
    <property type="project" value="InterPro"/>
</dbReference>
<dbReference type="FunFam" id="3.40.50.300:FF:000006">
    <property type="entry name" value="DNA-binding transcriptional regulator NtrC"/>
    <property type="match status" value="1"/>
</dbReference>
<dbReference type="PROSITE" id="PS00688">
    <property type="entry name" value="SIGMA54_INTERACT_3"/>
    <property type="match status" value="1"/>
</dbReference>
<dbReference type="CDD" id="cd00009">
    <property type="entry name" value="AAA"/>
    <property type="match status" value="1"/>
</dbReference>
<dbReference type="SUPFAM" id="SSF46689">
    <property type="entry name" value="Homeodomain-like"/>
    <property type="match status" value="1"/>
</dbReference>
<evidence type="ECO:0000313" key="8">
    <source>
        <dbReference type="EMBL" id="GEB34977.1"/>
    </source>
</evidence>
<organism evidence="8 9">
    <name type="scientific">Brevibacillus parabrevis</name>
    <dbReference type="NCBI Taxonomy" id="54914"/>
    <lineage>
        <taxon>Bacteria</taxon>
        <taxon>Bacillati</taxon>
        <taxon>Bacillota</taxon>
        <taxon>Bacilli</taxon>
        <taxon>Bacillales</taxon>
        <taxon>Paenibacillaceae</taxon>
        <taxon>Brevibacillus</taxon>
    </lineage>
</organism>
<dbReference type="Gene3D" id="3.40.50.300">
    <property type="entry name" value="P-loop containing nucleotide triphosphate hydrolases"/>
    <property type="match status" value="1"/>
</dbReference>
<dbReference type="AlphaFoldDB" id="A0A4Y3PNZ0"/>
<dbReference type="InterPro" id="IPR003593">
    <property type="entry name" value="AAA+_ATPase"/>
</dbReference>
<comment type="caution">
    <text evidence="8">The sequence shown here is derived from an EMBL/GenBank/DDBJ whole genome shotgun (WGS) entry which is preliminary data.</text>
</comment>
<dbReference type="PANTHER" id="PTHR32071">
    <property type="entry name" value="TRANSCRIPTIONAL REGULATORY PROTEIN"/>
    <property type="match status" value="1"/>
</dbReference>
<dbReference type="InterPro" id="IPR003018">
    <property type="entry name" value="GAF"/>
</dbReference>
<dbReference type="PROSITE" id="PS50045">
    <property type="entry name" value="SIGMA54_INTERACT_4"/>
    <property type="match status" value="1"/>
</dbReference>
<dbReference type="InterPro" id="IPR009057">
    <property type="entry name" value="Homeodomain-like_sf"/>
</dbReference>
<evidence type="ECO:0000256" key="5">
    <source>
        <dbReference type="ARBA" id="ARBA00023163"/>
    </source>
</evidence>
<dbReference type="InterPro" id="IPR025662">
    <property type="entry name" value="Sigma_54_int_dom_ATP-bd_1"/>
</dbReference>
<feature type="region of interest" description="Disordered" evidence="6">
    <location>
        <begin position="282"/>
        <end position="301"/>
    </location>
</feature>
<dbReference type="Gene3D" id="3.30.450.40">
    <property type="match status" value="1"/>
</dbReference>
<keyword evidence="2" id="KW-0067">ATP-binding</keyword>
<keyword evidence="3" id="KW-0805">Transcription regulation</keyword>
<dbReference type="PROSITE" id="PS00675">
    <property type="entry name" value="SIGMA54_INTERACT_1"/>
    <property type="match status" value="1"/>
</dbReference>
<dbReference type="InterPro" id="IPR002078">
    <property type="entry name" value="Sigma_54_int"/>
</dbReference>
<evidence type="ECO:0000256" key="6">
    <source>
        <dbReference type="SAM" id="MobiDB-lite"/>
    </source>
</evidence>
<dbReference type="Gene3D" id="1.10.10.60">
    <property type="entry name" value="Homeodomain-like"/>
    <property type="match status" value="1"/>
</dbReference>
<keyword evidence="1" id="KW-0547">Nucleotide-binding</keyword>
<dbReference type="Pfam" id="PF02954">
    <property type="entry name" value="HTH_8"/>
    <property type="match status" value="1"/>
</dbReference>
<evidence type="ECO:0000313" key="9">
    <source>
        <dbReference type="Proteomes" id="UP000316882"/>
    </source>
</evidence>
<gene>
    <name evidence="8" type="ORF">BPA01_45570</name>
</gene>
<dbReference type="SMART" id="SM00382">
    <property type="entry name" value="AAA"/>
    <property type="match status" value="1"/>
</dbReference>
<dbReference type="SUPFAM" id="SSF52540">
    <property type="entry name" value="P-loop containing nucleoside triphosphate hydrolases"/>
    <property type="match status" value="1"/>
</dbReference>
<evidence type="ECO:0000256" key="4">
    <source>
        <dbReference type="ARBA" id="ARBA00023125"/>
    </source>
</evidence>
<dbReference type="Pfam" id="PF25601">
    <property type="entry name" value="AAA_lid_14"/>
    <property type="match status" value="1"/>
</dbReference>
<proteinExistence type="predicted"/>
<feature type="domain" description="Sigma-54 factor interaction" evidence="7">
    <location>
        <begin position="313"/>
        <end position="542"/>
    </location>
</feature>
<keyword evidence="4" id="KW-0238">DNA-binding</keyword>
<keyword evidence="9" id="KW-1185">Reference proteome</keyword>
<dbReference type="InterPro" id="IPR027417">
    <property type="entry name" value="P-loop_NTPase"/>
</dbReference>
<name>A0A4Y3PNZ0_BREPA</name>
<accession>A0A4Y3PNZ0</accession>
<evidence type="ECO:0000259" key="7">
    <source>
        <dbReference type="PROSITE" id="PS50045"/>
    </source>
</evidence>
<dbReference type="InterPro" id="IPR002197">
    <property type="entry name" value="HTH_Fis"/>
</dbReference>
<dbReference type="Pfam" id="PF00158">
    <property type="entry name" value="Sigma54_activat"/>
    <property type="match status" value="1"/>
</dbReference>
<dbReference type="GO" id="GO:0043565">
    <property type="term" value="F:sequence-specific DNA binding"/>
    <property type="evidence" value="ECO:0007669"/>
    <property type="project" value="InterPro"/>
</dbReference>
<dbReference type="Gene3D" id="1.10.8.60">
    <property type="match status" value="1"/>
</dbReference>
<dbReference type="Pfam" id="PF01590">
    <property type="entry name" value="GAF"/>
    <property type="match status" value="1"/>
</dbReference>
<dbReference type="InterPro" id="IPR029016">
    <property type="entry name" value="GAF-like_dom_sf"/>
</dbReference>
<dbReference type="STRING" id="54914.AV540_11755"/>
<dbReference type="RefSeq" id="WP_122966411.1">
    <property type="nucleotide sequence ID" value="NZ_BJMH01000031.1"/>
</dbReference>
<reference evidence="8 9" key="1">
    <citation type="submission" date="2019-06" db="EMBL/GenBank/DDBJ databases">
        <title>Whole genome shotgun sequence of Brevibacillus parabrevis NBRC 12334.</title>
        <authorList>
            <person name="Hosoyama A."/>
            <person name="Uohara A."/>
            <person name="Ohji S."/>
            <person name="Ichikawa N."/>
        </authorList>
    </citation>
    <scope>NUCLEOTIDE SEQUENCE [LARGE SCALE GENOMIC DNA]</scope>
    <source>
        <strain evidence="8 9">NBRC 12334</strain>
    </source>
</reference>
<dbReference type="SUPFAM" id="SSF55781">
    <property type="entry name" value="GAF domain-like"/>
    <property type="match status" value="1"/>
</dbReference>
<keyword evidence="5" id="KW-0804">Transcription</keyword>
<evidence type="ECO:0000256" key="2">
    <source>
        <dbReference type="ARBA" id="ARBA00022840"/>
    </source>
</evidence>
<sequence>MLEPTNALLKKSWERSRINGVNALTAKDAILEETQFRQYREQKEEFMRTMDPTMERLAYWLKSSYSIVALCDTSGYILESKGDPVFLKDTEKIQVHHGACWSEQVRGTNSAGTVIVEQKPLAVVGKDHYLDSNHMLYCAASPIFGPQGELVAVLDISGHAAMYHPSLLGMVDVMARKVEDWLLIHRPDRQMVISLYPEKNAKHHALLAVNQDGIVTGGNREAHQLLRGNRQRLGQVHVTELVADIESLLGRQKDISTPRSLPLLTKGGGEHHWQASVLLDTRPPQIAASPPSSKPKARPLRANRTGLTSFDDLYGTDDAFLAAIRLAKRAAKTEYTVMLFGESGSGKDVVSQAIHLASERADKPFVAINCGAIPKSLLESELFGYEPGAFTGAKQTGQPGKFEQAHQGTLFLDEIAEMPSEMQVALLRVLQDFTVYRVGGTKPIHVDVRIITATHTDLWQKVQEGSFRADLFYRLQGVQVTLPPLRERADRLQLAQLLLHGIEAQLGTGPLALGTSAKKLIESYSWPGNVRQLAAALREAAFLSEGGKIERERFPAYILSSFSAKPAEGQISDAQKERTQSGKSDMVDVFLQTGGNISETARILGIGRNTVYRKLKKLMEKDGT</sequence>
<protein>
    <submittedName>
        <fullName evidence="8">Sigma-54-dependent Fis family transcriptional regulator</fullName>
    </submittedName>
</protein>
<dbReference type="GO" id="GO:0005524">
    <property type="term" value="F:ATP binding"/>
    <property type="evidence" value="ECO:0007669"/>
    <property type="project" value="UniProtKB-KW"/>
</dbReference>
<dbReference type="EMBL" id="BJMH01000031">
    <property type="protein sequence ID" value="GEB34977.1"/>
    <property type="molecule type" value="Genomic_DNA"/>
</dbReference>
<dbReference type="Proteomes" id="UP000316882">
    <property type="component" value="Unassembled WGS sequence"/>
</dbReference>
<evidence type="ECO:0000256" key="1">
    <source>
        <dbReference type="ARBA" id="ARBA00022741"/>
    </source>
</evidence>
<dbReference type="InterPro" id="IPR058031">
    <property type="entry name" value="AAA_lid_NorR"/>
</dbReference>
<dbReference type="InterPro" id="IPR025944">
    <property type="entry name" value="Sigma_54_int_dom_CS"/>
</dbReference>
<evidence type="ECO:0000256" key="3">
    <source>
        <dbReference type="ARBA" id="ARBA00023015"/>
    </source>
</evidence>